<protein>
    <submittedName>
        <fullName evidence="1">Protein saf4</fullName>
    </submittedName>
</protein>
<keyword evidence="2" id="KW-1185">Reference proteome</keyword>
<dbReference type="EMBL" id="QTSX02002844">
    <property type="protein sequence ID" value="KAJ9074896.1"/>
    <property type="molecule type" value="Genomic_DNA"/>
</dbReference>
<reference evidence="1" key="1">
    <citation type="submission" date="2022-04" db="EMBL/GenBank/DDBJ databases">
        <title>Genome of the entomopathogenic fungus Entomophthora muscae.</title>
        <authorList>
            <person name="Elya C."/>
            <person name="Lovett B.R."/>
            <person name="Lee E."/>
            <person name="Macias A.M."/>
            <person name="Hajek A.E."/>
            <person name="De Bivort B.L."/>
            <person name="Kasson M.T."/>
            <person name="De Fine Licht H.H."/>
            <person name="Stajich J.E."/>
        </authorList>
    </citation>
    <scope>NUCLEOTIDE SEQUENCE</scope>
    <source>
        <strain evidence="1">Berkeley</strain>
    </source>
</reference>
<evidence type="ECO:0000313" key="2">
    <source>
        <dbReference type="Proteomes" id="UP001165960"/>
    </source>
</evidence>
<sequence>MADRKATNKYYPPDWDPSKGSINKFVGQHPLRERARKLDQGILIVRFELPYSVWCLGCDAYVGMGVRFNAEKKKVGNYYSTPILSFRMKCHLCSHWWEIRTDPKNTQYVVISGAKQKNEEWDPVENGTLKLLDDKEREKIQSNPISKLEHVKSDKRRAEEEVPIITELKNRSDDLWGDIYAKSKLMRKKLREEKKVIQKEAKITEALRSKNSLHIKLLPEKLSDTIQAKQVDFRPGESQLNLKLKSRLVQPLFASAPGRPQKTPGSFLKEKAQINSRLVSDPFVNQVSSKGPSTSKVVVPKEDNQKAVPSPLVAYDSD</sequence>
<accession>A0ACC2TK68</accession>
<name>A0ACC2TK68_9FUNG</name>
<evidence type="ECO:0000313" key="1">
    <source>
        <dbReference type="EMBL" id="KAJ9074896.1"/>
    </source>
</evidence>
<dbReference type="Proteomes" id="UP001165960">
    <property type="component" value="Unassembled WGS sequence"/>
</dbReference>
<organism evidence="1 2">
    <name type="scientific">Entomophthora muscae</name>
    <dbReference type="NCBI Taxonomy" id="34485"/>
    <lineage>
        <taxon>Eukaryota</taxon>
        <taxon>Fungi</taxon>
        <taxon>Fungi incertae sedis</taxon>
        <taxon>Zoopagomycota</taxon>
        <taxon>Entomophthoromycotina</taxon>
        <taxon>Entomophthoromycetes</taxon>
        <taxon>Entomophthorales</taxon>
        <taxon>Entomophthoraceae</taxon>
        <taxon>Entomophthora</taxon>
    </lineage>
</organism>
<comment type="caution">
    <text evidence="1">The sequence shown here is derived from an EMBL/GenBank/DDBJ whole genome shotgun (WGS) entry which is preliminary data.</text>
</comment>
<proteinExistence type="predicted"/>
<gene>
    <name evidence="1" type="primary">saf4_2</name>
    <name evidence="1" type="ORF">DSO57_1001883</name>
</gene>